<dbReference type="CDD" id="cd07197">
    <property type="entry name" value="nitrilase"/>
    <property type="match status" value="1"/>
</dbReference>
<accession>A0A540V9L8</accession>
<gene>
    <name evidence="3" type="ORF">FKZ61_21210</name>
</gene>
<evidence type="ECO:0000313" key="3">
    <source>
        <dbReference type="EMBL" id="TQE93470.1"/>
    </source>
</evidence>
<evidence type="ECO:0000256" key="1">
    <source>
        <dbReference type="ARBA" id="ARBA00022801"/>
    </source>
</evidence>
<dbReference type="InterPro" id="IPR003010">
    <property type="entry name" value="C-N_Hydrolase"/>
</dbReference>
<dbReference type="OrthoDB" id="9811121at2"/>
<proteinExistence type="predicted"/>
<dbReference type="AlphaFoldDB" id="A0A540V9L8"/>
<dbReference type="PANTHER" id="PTHR43674">
    <property type="entry name" value="NITRILASE C965.09-RELATED"/>
    <property type="match status" value="1"/>
</dbReference>
<dbReference type="RefSeq" id="WP_141612172.1">
    <property type="nucleotide sequence ID" value="NZ_VIGC02000039.1"/>
</dbReference>
<evidence type="ECO:0000313" key="4">
    <source>
        <dbReference type="Proteomes" id="UP000317371"/>
    </source>
</evidence>
<dbReference type="Proteomes" id="UP000317371">
    <property type="component" value="Unassembled WGS sequence"/>
</dbReference>
<dbReference type="Gene3D" id="3.60.110.10">
    <property type="entry name" value="Carbon-nitrogen hydrolase"/>
    <property type="match status" value="1"/>
</dbReference>
<dbReference type="InParanoid" id="A0A540V9L8"/>
<reference evidence="3 4" key="1">
    <citation type="submission" date="2019-06" db="EMBL/GenBank/DDBJ databases">
        <title>Genome sequence of Litorilinea aerophila BAA-2444.</title>
        <authorList>
            <person name="Maclea K.S."/>
            <person name="Maurais E.G."/>
            <person name="Iannazzi L.C."/>
        </authorList>
    </citation>
    <scope>NUCLEOTIDE SEQUENCE [LARGE SCALE GENOMIC DNA]</scope>
    <source>
        <strain evidence="3 4">ATCC BAA-2444</strain>
    </source>
</reference>
<organism evidence="3 4">
    <name type="scientific">Litorilinea aerophila</name>
    <dbReference type="NCBI Taxonomy" id="1204385"/>
    <lineage>
        <taxon>Bacteria</taxon>
        <taxon>Bacillati</taxon>
        <taxon>Chloroflexota</taxon>
        <taxon>Caldilineae</taxon>
        <taxon>Caldilineales</taxon>
        <taxon>Caldilineaceae</taxon>
        <taxon>Litorilinea</taxon>
    </lineage>
</organism>
<sequence>MPREITVALVQMAPALANPEANLRKMGDFVEHICSEQQTDLIVFPELSYTGTELGLRATDLAERVPGHATNYLAKRASDYGTHIVFGMVIKEKVESILYNGVVCLGPEGDVAAEYRKVHLLGEERQVYRNGFRFVNVDAEWGRFGLSIGHDLAFPEVARSLTLEGAELILVCANWEEEMAASWRAHIISRACENAVFVAAANRVGQEPTMRFAGDSILVGPKGEIYTVLDEPIEGYAVATIDLDEVRHVREDRQLIQFREPAAYRAVVKKY</sequence>
<dbReference type="InterPro" id="IPR050345">
    <property type="entry name" value="Aliph_Amidase/BUP"/>
</dbReference>
<keyword evidence="4" id="KW-1185">Reference proteome</keyword>
<dbReference type="SUPFAM" id="SSF56317">
    <property type="entry name" value="Carbon-nitrogen hydrolase"/>
    <property type="match status" value="1"/>
</dbReference>
<evidence type="ECO:0000259" key="2">
    <source>
        <dbReference type="PROSITE" id="PS50263"/>
    </source>
</evidence>
<dbReference type="EMBL" id="VIGC01000039">
    <property type="protein sequence ID" value="TQE93470.1"/>
    <property type="molecule type" value="Genomic_DNA"/>
</dbReference>
<feature type="domain" description="CN hydrolase" evidence="2">
    <location>
        <begin position="5"/>
        <end position="243"/>
    </location>
</feature>
<dbReference type="PROSITE" id="PS50263">
    <property type="entry name" value="CN_HYDROLASE"/>
    <property type="match status" value="1"/>
</dbReference>
<dbReference type="InterPro" id="IPR036526">
    <property type="entry name" value="C-N_Hydrolase_sf"/>
</dbReference>
<dbReference type="PANTHER" id="PTHR43674:SF16">
    <property type="entry name" value="CARBON-NITROGEN FAMILY, PUTATIVE (AFU_ORTHOLOGUE AFUA_5G02350)-RELATED"/>
    <property type="match status" value="1"/>
</dbReference>
<comment type="caution">
    <text evidence="3">The sequence shown here is derived from an EMBL/GenBank/DDBJ whole genome shotgun (WGS) entry which is preliminary data.</text>
</comment>
<dbReference type="Pfam" id="PF00795">
    <property type="entry name" value="CN_hydrolase"/>
    <property type="match status" value="1"/>
</dbReference>
<protein>
    <submittedName>
        <fullName evidence="3">Carbon-nitrogen hydrolase family protein</fullName>
    </submittedName>
</protein>
<name>A0A540V9L8_9CHLR</name>
<keyword evidence="1 3" id="KW-0378">Hydrolase</keyword>
<dbReference type="GO" id="GO:0016811">
    <property type="term" value="F:hydrolase activity, acting on carbon-nitrogen (but not peptide) bonds, in linear amides"/>
    <property type="evidence" value="ECO:0007669"/>
    <property type="project" value="TreeGrafter"/>
</dbReference>